<dbReference type="Pfam" id="PF08447">
    <property type="entry name" value="PAS_3"/>
    <property type="match status" value="1"/>
</dbReference>
<dbReference type="SUPFAM" id="SSF47384">
    <property type="entry name" value="Homodimeric domain of signal transducing histidine kinase"/>
    <property type="match status" value="1"/>
</dbReference>
<evidence type="ECO:0000256" key="4">
    <source>
        <dbReference type="ARBA" id="ARBA00022679"/>
    </source>
</evidence>
<evidence type="ECO:0000313" key="8">
    <source>
        <dbReference type="Proteomes" id="UP000297540"/>
    </source>
</evidence>
<evidence type="ECO:0000256" key="3">
    <source>
        <dbReference type="ARBA" id="ARBA00022553"/>
    </source>
</evidence>
<evidence type="ECO:0000313" key="7">
    <source>
        <dbReference type="EMBL" id="TFF40112.1"/>
    </source>
</evidence>
<dbReference type="CDD" id="cd00082">
    <property type="entry name" value="HisKA"/>
    <property type="match status" value="1"/>
</dbReference>
<evidence type="ECO:0000256" key="2">
    <source>
        <dbReference type="ARBA" id="ARBA00012438"/>
    </source>
</evidence>
<proteinExistence type="predicted"/>
<dbReference type="Pfam" id="PF08448">
    <property type="entry name" value="PAS_4"/>
    <property type="match status" value="3"/>
</dbReference>
<gene>
    <name evidence="7" type="ORF">E2R66_02340</name>
</gene>
<dbReference type="InterPro" id="IPR035965">
    <property type="entry name" value="PAS-like_dom_sf"/>
</dbReference>
<dbReference type="GO" id="GO:0000155">
    <property type="term" value="F:phosphorelay sensor kinase activity"/>
    <property type="evidence" value="ECO:0007669"/>
    <property type="project" value="InterPro"/>
</dbReference>
<keyword evidence="5" id="KW-0418">Kinase</keyword>
<dbReference type="EMBL" id="SOZE01000002">
    <property type="protein sequence ID" value="TFF40112.1"/>
    <property type="molecule type" value="Genomic_DNA"/>
</dbReference>
<keyword evidence="3" id="KW-0597">Phosphoprotein</keyword>
<dbReference type="NCBIfam" id="TIGR00229">
    <property type="entry name" value="sensory_box"/>
    <property type="match status" value="3"/>
</dbReference>
<keyword evidence="8" id="KW-1185">Reference proteome</keyword>
<dbReference type="RefSeq" id="WP_133226745.1">
    <property type="nucleotide sequence ID" value="NZ_SOZE01000002.1"/>
</dbReference>
<protein>
    <recommendedName>
        <fullName evidence="2">histidine kinase</fullName>
        <ecNumber evidence="2">2.7.13.3</ecNumber>
    </recommendedName>
</protein>
<dbReference type="InterPro" id="IPR052162">
    <property type="entry name" value="Sensor_kinase/Photoreceptor"/>
</dbReference>
<dbReference type="PROSITE" id="PS50112">
    <property type="entry name" value="PAS"/>
    <property type="match status" value="2"/>
</dbReference>
<dbReference type="PANTHER" id="PTHR43304:SF1">
    <property type="entry name" value="PAC DOMAIN-CONTAINING PROTEIN"/>
    <property type="match status" value="1"/>
</dbReference>
<dbReference type="InterPro" id="IPR013656">
    <property type="entry name" value="PAS_4"/>
</dbReference>
<dbReference type="CDD" id="cd00130">
    <property type="entry name" value="PAS"/>
    <property type="match status" value="2"/>
</dbReference>
<comment type="catalytic activity">
    <reaction evidence="1">
        <text>ATP + protein L-histidine = ADP + protein N-phospho-L-histidine.</text>
        <dbReference type="EC" id="2.7.13.3"/>
    </reaction>
</comment>
<keyword evidence="4" id="KW-0808">Transferase</keyword>
<dbReference type="InterPro" id="IPR003661">
    <property type="entry name" value="HisK_dim/P_dom"/>
</dbReference>
<organism evidence="7 8">
    <name type="scientific">Mucilaginibacter psychrotolerans</name>
    <dbReference type="NCBI Taxonomy" id="1524096"/>
    <lineage>
        <taxon>Bacteria</taxon>
        <taxon>Pseudomonadati</taxon>
        <taxon>Bacteroidota</taxon>
        <taxon>Sphingobacteriia</taxon>
        <taxon>Sphingobacteriales</taxon>
        <taxon>Sphingobacteriaceae</taxon>
        <taxon>Mucilaginibacter</taxon>
    </lineage>
</organism>
<dbReference type="PANTHER" id="PTHR43304">
    <property type="entry name" value="PHYTOCHROME-LIKE PROTEIN CPH1"/>
    <property type="match status" value="1"/>
</dbReference>
<feature type="domain" description="PAS" evidence="6">
    <location>
        <begin position="258"/>
        <end position="309"/>
    </location>
</feature>
<feature type="domain" description="PAS" evidence="6">
    <location>
        <begin position="131"/>
        <end position="186"/>
    </location>
</feature>
<evidence type="ECO:0000256" key="5">
    <source>
        <dbReference type="ARBA" id="ARBA00022777"/>
    </source>
</evidence>
<reference evidence="7 8" key="1">
    <citation type="journal article" date="2017" name="Int. J. Syst. Evol. Microbiol.">
        <title>Mucilaginibacterpsychrotolerans sp. nov., isolated from peatlands.</title>
        <authorList>
            <person name="Deng Y."/>
            <person name="Shen L."/>
            <person name="Xu B."/>
            <person name="Liu Y."/>
            <person name="Gu Z."/>
            <person name="Liu H."/>
            <person name="Zhou Y."/>
        </authorList>
    </citation>
    <scope>NUCLEOTIDE SEQUENCE [LARGE SCALE GENOMIC DNA]</scope>
    <source>
        <strain evidence="7 8">NH7-4</strain>
    </source>
</reference>
<dbReference type="EC" id="2.7.13.3" evidence="2"/>
<dbReference type="Gene3D" id="3.30.450.20">
    <property type="entry name" value="PAS domain"/>
    <property type="match status" value="4"/>
</dbReference>
<comment type="caution">
    <text evidence="7">The sequence shown here is derived from an EMBL/GenBank/DDBJ whole genome shotgun (WGS) entry which is preliminary data.</text>
</comment>
<dbReference type="SUPFAM" id="SSF55785">
    <property type="entry name" value="PYP-like sensor domain (PAS domain)"/>
    <property type="match status" value="3"/>
</dbReference>
<evidence type="ECO:0000259" key="6">
    <source>
        <dbReference type="PROSITE" id="PS50112"/>
    </source>
</evidence>
<dbReference type="InterPro" id="IPR000014">
    <property type="entry name" value="PAS"/>
</dbReference>
<dbReference type="InterPro" id="IPR036097">
    <property type="entry name" value="HisK_dim/P_sf"/>
</dbReference>
<name>A0A4Y8SMI5_9SPHI</name>
<dbReference type="OrthoDB" id="6231665at2"/>
<dbReference type="SMART" id="SM00091">
    <property type="entry name" value="PAS"/>
    <property type="match status" value="3"/>
</dbReference>
<dbReference type="AlphaFoldDB" id="A0A4Y8SMI5"/>
<dbReference type="Proteomes" id="UP000297540">
    <property type="component" value="Unassembled WGS sequence"/>
</dbReference>
<accession>A0A4Y8SMI5</accession>
<sequence length="579" mass="64931">MQASVLPLIKECIVAFNLQLQQYITIGPGMGMLAGQPQGTTPSHVDFWIPIIHPDDAGRVSKEYSSLTPGNTLETTYRILPADGSTLRHIAERRSIYTDALTGHPVLLCTLNEVAAHAPLAGNGNCDALQSEQFLASLADSHTYFLVRLDRTGCFTFANKRYCDVFGYTAHELKGQHFAMNSVSEDRALSQAAVEYCLANPGKIIPLTREKLDKAGKRHPTEWEFVSVVNERGEVSEIRGLGQDTSFRMETEIRVMRANEKLDNFIESITDSFIILDKSWRFIKINGAFLQTFNLTQREVIGKTVWEVFPNIVNLDFAKKLYIAAETKRSLQFTEFLPVMGLWFRNTLYPSAEGVTIFMKDITGLKMAEEELDRTRINLESLINNTEDLVWSIGINGCYIYTNQAYKNAVFRGAGVIPHNGQEAVVYGPDATRRLWTEYYRRALSGESFSIVYENTHSVPGQVFYYDVSFNCIANQAGEIMGTGCFARDITARLQAENEIIAQNERLRNIASLSSHELRRPVASMLGLINVIDFEDFANPDNKEAIDLLLVVGNEIDEVIRAIVDSTFTGSLSGVYKEE</sequence>
<dbReference type="InterPro" id="IPR013655">
    <property type="entry name" value="PAS_fold_3"/>
</dbReference>
<evidence type="ECO:0000256" key="1">
    <source>
        <dbReference type="ARBA" id="ARBA00000085"/>
    </source>
</evidence>